<dbReference type="CDD" id="cd06581">
    <property type="entry name" value="TM_PBP1_LivM_like"/>
    <property type="match status" value="1"/>
</dbReference>
<dbReference type="GO" id="GO:0015658">
    <property type="term" value="F:branched-chain amino acid transmembrane transporter activity"/>
    <property type="evidence" value="ECO:0007669"/>
    <property type="project" value="InterPro"/>
</dbReference>
<dbReference type="PANTHER" id="PTHR30482:SF17">
    <property type="entry name" value="ABC TRANSPORTER ATP-BINDING PROTEIN"/>
    <property type="match status" value="1"/>
</dbReference>
<evidence type="ECO:0000256" key="6">
    <source>
        <dbReference type="SAM" id="MobiDB-lite"/>
    </source>
</evidence>
<dbReference type="Pfam" id="PF02653">
    <property type="entry name" value="BPD_transp_2"/>
    <property type="match status" value="1"/>
</dbReference>
<feature type="transmembrane region" description="Helical" evidence="7">
    <location>
        <begin position="266"/>
        <end position="291"/>
    </location>
</feature>
<feature type="transmembrane region" description="Helical" evidence="7">
    <location>
        <begin position="93"/>
        <end position="115"/>
    </location>
</feature>
<organism evidence="8 9">
    <name type="scientific">Tepidicella xavieri</name>
    <dbReference type="NCBI Taxonomy" id="360241"/>
    <lineage>
        <taxon>Bacteria</taxon>
        <taxon>Pseudomonadati</taxon>
        <taxon>Pseudomonadota</taxon>
        <taxon>Betaproteobacteria</taxon>
        <taxon>Burkholderiales</taxon>
        <taxon>Tepidicella</taxon>
    </lineage>
</organism>
<protein>
    <submittedName>
        <fullName evidence="8">Amino acid/amide ABC transporter membrane protein 2 (HAAT family)</fullName>
    </submittedName>
</protein>
<keyword evidence="3 7" id="KW-0812">Transmembrane</keyword>
<proteinExistence type="predicted"/>
<feature type="transmembrane region" description="Helical" evidence="7">
    <location>
        <begin position="177"/>
        <end position="194"/>
    </location>
</feature>
<reference evidence="8 9" key="1">
    <citation type="submission" date="2019-03" db="EMBL/GenBank/DDBJ databases">
        <title>Genomic Encyclopedia of Type Strains, Phase IV (KMG-IV): sequencing the most valuable type-strain genomes for metagenomic binning, comparative biology and taxonomic classification.</title>
        <authorList>
            <person name="Goeker M."/>
        </authorList>
    </citation>
    <scope>NUCLEOTIDE SEQUENCE [LARGE SCALE GENOMIC DNA]</scope>
    <source>
        <strain evidence="8 9">DSM 19605</strain>
    </source>
</reference>
<feature type="transmembrane region" description="Helical" evidence="7">
    <location>
        <begin position="67"/>
        <end position="87"/>
    </location>
</feature>
<feature type="transmembrane region" description="Helical" evidence="7">
    <location>
        <begin position="43"/>
        <end position="60"/>
    </location>
</feature>
<dbReference type="InterPro" id="IPR001851">
    <property type="entry name" value="ABC_transp_permease"/>
</dbReference>
<dbReference type="GO" id="GO:0005886">
    <property type="term" value="C:plasma membrane"/>
    <property type="evidence" value="ECO:0007669"/>
    <property type="project" value="UniProtKB-SubCell"/>
</dbReference>
<evidence type="ECO:0000256" key="1">
    <source>
        <dbReference type="ARBA" id="ARBA00004651"/>
    </source>
</evidence>
<evidence type="ECO:0000256" key="7">
    <source>
        <dbReference type="SAM" id="Phobius"/>
    </source>
</evidence>
<evidence type="ECO:0000313" key="8">
    <source>
        <dbReference type="EMBL" id="TDQ39830.1"/>
    </source>
</evidence>
<dbReference type="Proteomes" id="UP000295510">
    <property type="component" value="Unassembled WGS sequence"/>
</dbReference>
<feature type="transmembrane region" description="Helical" evidence="7">
    <location>
        <begin position="225"/>
        <end position="246"/>
    </location>
</feature>
<feature type="region of interest" description="Disordered" evidence="6">
    <location>
        <begin position="337"/>
        <end position="358"/>
    </location>
</feature>
<accession>A0A4R6U0M9</accession>
<evidence type="ECO:0000256" key="5">
    <source>
        <dbReference type="ARBA" id="ARBA00023136"/>
    </source>
</evidence>
<keyword evidence="2" id="KW-1003">Cell membrane</keyword>
<comment type="subcellular location">
    <subcellularLocation>
        <location evidence="1">Cell membrane</location>
        <topology evidence="1">Multi-pass membrane protein</topology>
    </subcellularLocation>
</comment>
<dbReference type="InterPro" id="IPR043428">
    <property type="entry name" value="LivM-like"/>
</dbReference>
<dbReference type="RefSeq" id="WP_133599029.1">
    <property type="nucleotide sequence ID" value="NZ_SNYL01000018.1"/>
</dbReference>
<keyword evidence="5 7" id="KW-0472">Membrane</keyword>
<keyword evidence="9" id="KW-1185">Reference proteome</keyword>
<comment type="caution">
    <text evidence="8">The sequence shown here is derived from an EMBL/GenBank/DDBJ whole genome shotgun (WGS) entry which is preliminary data.</text>
</comment>
<evidence type="ECO:0000256" key="3">
    <source>
        <dbReference type="ARBA" id="ARBA00022692"/>
    </source>
</evidence>
<dbReference type="EMBL" id="SNYL01000018">
    <property type="protein sequence ID" value="TDQ39830.1"/>
    <property type="molecule type" value="Genomic_DNA"/>
</dbReference>
<feature type="compositionally biased region" description="Polar residues" evidence="6">
    <location>
        <begin position="342"/>
        <end position="352"/>
    </location>
</feature>
<evidence type="ECO:0000256" key="4">
    <source>
        <dbReference type="ARBA" id="ARBA00022989"/>
    </source>
</evidence>
<feature type="transmembrane region" description="Helical" evidence="7">
    <location>
        <begin position="303"/>
        <end position="323"/>
    </location>
</feature>
<evidence type="ECO:0000313" key="9">
    <source>
        <dbReference type="Proteomes" id="UP000295510"/>
    </source>
</evidence>
<feature type="transmembrane region" description="Helical" evidence="7">
    <location>
        <begin position="122"/>
        <end position="140"/>
    </location>
</feature>
<dbReference type="PANTHER" id="PTHR30482">
    <property type="entry name" value="HIGH-AFFINITY BRANCHED-CHAIN AMINO ACID TRANSPORT SYSTEM PERMEASE"/>
    <property type="match status" value="1"/>
</dbReference>
<name>A0A4R6U0M9_9BURK</name>
<keyword evidence="4 7" id="KW-1133">Transmembrane helix</keyword>
<sequence length="358" mass="38653">MSAASSHIERLPRSLQFTLALGTVALALYPVMGLDSTGYYTQMLTQMMILAIFAMSLDLLQGVTGMVSLGHAAFFGLAGYALAFLTPDSGPVSLWWSLPLAAAGAGLAALIIGFFVVRTHGIYFIMVTMAFAQMIFYLFFDNRSLGGSDGIYVYFKPSTALGPLTGGEELFNLDNRITFFYFTLAVLLIVYAFLRRLLFSPFGRTLAGIRVNEHRMRAMGYGTMWYKLTAFTLAGTLAGVAGYLWAAQTGFVNPELMGFHLSAHAIMMVILGGMGNFAGAIIGAFAFEYLLHVFKDMTKHWQLLMGGFIVLIVIFAPKGLLGLGQALHDRFLGASTPPVEGNGSSEAANETTQGGGRV</sequence>
<dbReference type="AlphaFoldDB" id="A0A4R6U0M9"/>
<gene>
    <name evidence="8" type="ORF">DFR43_1186</name>
</gene>
<dbReference type="OrthoDB" id="8846334at2"/>
<evidence type="ECO:0000256" key="2">
    <source>
        <dbReference type="ARBA" id="ARBA00022475"/>
    </source>
</evidence>